<dbReference type="EMBL" id="JANBPT010000040">
    <property type="protein sequence ID" value="KAJ1929290.1"/>
    <property type="molecule type" value="Genomic_DNA"/>
</dbReference>
<keyword evidence="1" id="KW-0732">Signal</keyword>
<sequence length="604" mass="67011">MSRSAFRTGIFGLCALALLQPQVYADRNRDTRNQSPLVPGAFVELQSGYYRVHPYKDQNGQAKVTTSLIQAQGSNTEYFQVGMVTAAWGADGSYQTQPIVDQGPYPAANIGTNGVYASGPTGSIPLSPKDVFQLRWNDQCLILNSNRGGGDRHAQPTPGSTGTYGYVDELTLGDCTNTASYLLAEVNSPHLYQSPTRFCSALDRDLNLQTTDQGLTVGPIHYSSAPANPNPSGQDGFSKPCVYFHVRNKPGYHCDNEAILNFNSNRLTLNDFMERLGLSVYDLRTTLSTDVPLTAQTSELAFYANCHGLEATFRQIKDNLGIIRNNYHTTSTDNVAYAEQRTIAMFDTFYVNPLAALLAKGDSDMTSLERYIRYGTRVVGKIAELVNAVLGKMISKAVCTLGDVACKYLNSRPPSNLPENVPDERTKYIQQVRDLAEGINEGIWREYADNLVDLTLQGILEEAKATPKKMTLASDQRRSPTSARTAMAASTIATTSLREASNHHRQFIIKLDAFLFGVIQALVRQNKMDKVYCVAQPLIVYGRQKNADPSRRQLVMPEPAREFLREMHLEPAWEDEKGLDVVKDWGLPLKINRVAAYRMFTPHC</sequence>
<evidence type="ECO:0000313" key="2">
    <source>
        <dbReference type="EMBL" id="KAJ1929290.1"/>
    </source>
</evidence>
<organism evidence="2 3">
    <name type="scientific">Tieghemiomyces parasiticus</name>
    <dbReference type="NCBI Taxonomy" id="78921"/>
    <lineage>
        <taxon>Eukaryota</taxon>
        <taxon>Fungi</taxon>
        <taxon>Fungi incertae sedis</taxon>
        <taxon>Zoopagomycota</taxon>
        <taxon>Kickxellomycotina</taxon>
        <taxon>Dimargaritomycetes</taxon>
        <taxon>Dimargaritales</taxon>
        <taxon>Dimargaritaceae</taxon>
        <taxon>Tieghemiomyces</taxon>
    </lineage>
</organism>
<keyword evidence="3" id="KW-1185">Reference proteome</keyword>
<evidence type="ECO:0000313" key="3">
    <source>
        <dbReference type="Proteomes" id="UP001150569"/>
    </source>
</evidence>
<feature type="signal peptide" evidence="1">
    <location>
        <begin position="1"/>
        <end position="25"/>
    </location>
</feature>
<accession>A0A9W8DWQ5</accession>
<comment type="caution">
    <text evidence="2">The sequence shown here is derived from an EMBL/GenBank/DDBJ whole genome shotgun (WGS) entry which is preliminary data.</text>
</comment>
<gene>
    <name evidence="2" type="ORF">IWQ60_001301</name>
</gene>
<protein>
    <submittedName>
        <fullName evidence="2">Uncharacterized protein</fullName>
    </submittedName>
</protein>
<reference evidence="2" key="1">
    <citation type="submission" date="2022-07" db="EMBL/GenBank/DDBJ databases">
        <title>Phylogenomic reconstructions and comparative analyses of Kickxellomycotina fungi.</title>
        <authorList>
            <person name="Reynolds N.K."/>
            <person name="Stajich J.E."/>
            <person name="Barry K."/>
            <person name="Grigoriev I.V."/>
            <person name="Crous P."/>
            <person name="Smith M.E."/>
        </authorList>
    </citation>
    <scope>NUCLEOTIDE SEQUENCE</scope>
    <source>
        <strain evidence="2">RSA 861</strain>
    </source>
</reference>
<dbReference type="AlphaFoldDB" id="A0A9W8DWQ5"/>
<dbReference type="Proteomes" id="UP001150569">
    <property type="component" value="Unassembled WGS sequence"/>
</dbReference>
<proteinExistence type="predicted"/>
<evidence type="ECO:0000256" key="1">
    <source>
        <dbReference type="SAM" id="SignalP"/>
    </source>
</evidence>
<feature type="chain" id="PRO_5040956937" evidence="1">
    <location>
        <begin position="26"/>
        <end position="604"/>
    </location>
</feature>
<name>A0A9W8DWQ5_9FUNG</name>